<dbReference type="EMBL" id="LKLW01000008">
    <property type="protein sequence ID" value="KSU29890.1"/>
    <property type="molecule type" value="Genomic_DNA"/>
</dbReference>
<name>A0A0V8EVS3_LACLL</name>
<accession>A0A0V8EVS3</accession>
<evidence type="ECO:0000313" key="1">
    <source>
        <dbReference type="EMBL" id="KSU29890.1"/>
    </source>
</evidence>
<protein>
    <submittedName>
        <fullName evidence="1">Uncharacterized protein</fullName>
    </submittedName>
</protein>
<gene>
    <name evidence="1" type="ORF">N42_0276</name>
</gene>
<dbReference type="AlphaFoldDB" id="A0A0V8EVS3"/>
<sequence>MKTFPYNFDSYQFNQIKKENSNTFSFLSSKILVPYQIIKST</sequence>
<organism evidence="1 2">
    <name type="scientific">Lactococcus lactis subsp. lactis</name>
    <name type="common">Streptococcus lactis</name>
    <dbReference type="NCBI Taxonomy" id="1360"/>
    <lineage>
        <taxon>Bacteria</taxon>
        <taxon>Bacillati</taxon>
        <taxon>Bacillota</taxon>
        <taxon>Bacilli</taxon>
        <taxon>Lactobacillales</taxon>
        <taxon>Streptococcaceae</taxon>
        <taxon>Lactococcus</taxon>
    </lineage>
</organism>
<dbReference type="Proteomes" id="UP000052991">
    <property type="component" value="Unassembled WGS sequence"/>
</dbReference>
<reference evidence="2" key="1">
    <citation type="submission" date="2015-10" db="EMBL/GenBank/DDBJ databases">
        <title>Draft Genome Sequences of 11 Lactococcus lactis subspecies cremoris strains.</title>
        <authorList>
            <person name="Wels M."/>
            <person name="Backus L."/>
            <person name="Boekhorst J."/>
            <person name="Dijkstra A."/>
            <person name="Beerthuizen M."/>
            <person name="Kelly W."/>
            <person name="Siezen R."/>
            <person name="Bachmann H."/>
            <person name="Van Hijum S."/>
        </authorList>
    </citation>
    <scope>NUCLEOTIDE SEQUENCE [LARGE SCALE GENOMIC DNA]</scope>
    <source>
        <strain evidence="2">N42</strain>
    </source>
</reference>
<comment type="caution">
    <text evidence="1">The sequence shown here is derived from an EMBL/GenBank/DDBJ whole genome shotgun (WGS) entry which is preliminary data.</text>
</comment>
<evidence type="ECO:0000313" key="2">
    <source>
        <dbReference type="Proteomes" id="UP000052991"/>
    </source>
</evidence>
<proteinExistence type="predicted"/>